<organism evidence="3 4">
    <name type="scientific">Peptoanaerobacter stomatis</name>
    <dbReference type="NCBI Taxonomy" id="796937"/>
    <lineage>
        <taxon>Bacteria</taxon>
        <taxon>Bacillati</taxon>
        <taxon>Bacillota</taxon>
        <taxon>Clostridia</taxon>
        <taxon>Peptostreptococcales</taxon>
        <taxon>Filifactoraceae</taxon>
        <taxon>Peptoanaerobacter</taxon>
    </lineage>
</organism>
<evidence type="ECO:0000313" key="3">
    <source>
        <dbReference type="EMBL" id="EHL13133.1"/>
    </source>
</evidence>
<name>G9X210_9FIRM</name>
<evidence type="ECO:0000256" key="1">
    <source>
        <dbReference type="SAM" id="MobiDB-lite"/>
    </source>
</evidence>
<dbReference type="HOGENOM" id="CLU_2410647_0_0_9"/>
<dbReference type="RefSeq" id="WP_009524670.1">
    <property type="nucleotide sequence ID" value="NZ_JH414547.1"/>
</dbReference>
<accession>G9X210</accession>
<feature type="region of interest" description="Disordered" evidence="1">
    <location>
        <begin position="31"/>
        <end position="58"/>
    </location>
</feature>
<proteinExistence type="predicted"/>
<feature type="compositionally biased region" description="Basic and acidic residues" evidence="1">
    <location>
        <begin position="32"/>
        <end position="43"/>
    </location>
</feature>
<dbReference type="SUPFAM" id="SSF68918">
    <property type="entry name" value="Recombination endonuclease VII, C-terminal and dimerization domains"/>
    <property type="match status" value="1"/>
</dbReference>
<comment type="caution">
    <text evidence="3">The sequence shown here is derived from an EMBL/GenBank/DDBJ whole genome shotgun (WGS) entry which is preliminary data.</text>
</comment>
<dbReference type="InterPro" id="IPR015208">
    <property type="entry name" value="T4_recomb_endonuclease_dimer"/>
</dbReference>
<evidence type="ECO:0000259" key="2">
    <source>
        <dbReference type="Pfam" id="PF09124"/>
    </source>
</evidence>
<evidence type="ECO:0000313" key="4">
    <source>
        <dbReference type="Proteomes" id="UP000006437"/>
    </source>
</evidence>
<reference evidence="3 4" key="1">
    <citation type="submission" date="2011-08" db="EMBL/GenBank/DDBJ databases">
        <title>The Genome Sequence of Eubacteriaceae bacterium ACC19a.</title>
        <authorList>
            <consortium name="The Broad Institute Genome Sequencing Platform"/>
            <person name="Earl A."/>
            <person name="Ward D."/>
            <person name="Feldgarden M."/>
            <person name="Gevers D."/>
            <person name="Sizova M."/>
            <person name="Hazen A."/>
            <person name="Epstein S."/>
            <person name="Young S.K."/>
            <person name="Zeng Q."/>
            <person name="Gargeya S."/>
            <person name="Fitzgerald M."/>
            <person name="Haas B."/>
            <person name="Abouelleil A."/>
            <person name="Alvarado L."/>
            <person name="Arachchi H.M."/>
            <person name="Berlin A."/>
            <person name="Brown A."/>
            <person name="Chapman S.B."/>
            <person name="Chen Z."/>
            <person name="Dunbar C."/>
            <person name="Freedman E."/>
            <person name="Gearin G."/>
            <person name="Gellesch M."/>
            <person name="Goldberg J."/>
            <person name="Griggs A."/>
            <person name="Gujja S."/>
            <person name="Heiman D."/>
            <person name="Howarth C."/>
            <person name="Larson L."/>
            <person name="Lui A."/>
            <person name="MacDonald P.J.P."/>
            <person name="Montmayeur A."/>
            <person name="Murphy C."/>
            <person name="Neiman D."/>
            <person name="Pearson M."/>
            <person name="Priest M."/>
            <person name="Roberts A."/>
            <person name="Saif S."/>
            <person name="Shea T."/>
            <person name="Shenoy N."/>
            <person name="Sisk P."/>
            <person name="Stolte C."/>
            <person name="Sykes S."/>
            <person name="Wortman J."/>
            <person name="Nusbaum C."/>
            <person name="Birren B."/>
        </authorList>
    </citation>
    <scope>NUCLEOTIDE SEQUENCE [LARGE SCALE GENOMIC DNA]</scope>
    <source>
        <strain evidence="3 4">ACC19a</strain>
    </source>
</reference>
<sequence>MRYRNTKTGAVIDSPCTISGGDWIVYDENEVIQDKQDENKKDDNEENQEQEESDEVAELSKKEIMQELDALGIKYNPKANKQELYDLMMKGR</sequence>
<dbReference type="Pfam" id="PF09124">
    <property type="entry name" value="Endonuc-dimeris"/>
    <property type="match status" value="1"/>
</dbReference>
<dbReference type="InterPro" id="IPR036309">
    <property type="entry name" value="T4_recomb_endonuclease_dim_sf"/>
</dbReference>
<dbReference type="AlphaFoldDB" id="G9X210"/>
<feature type="compositionally biased region" description="Acidic residues" evidence="1">
    <location>
        <begin position="44"/>
        <end position="57"/>
    </location>
</feature>
<gene>
    <name evidence="3" type="ORF">HMPREF9629_00433</name>
</gene>
<feature type="domain" description="T4 recombination endonuclease VII dimerisation" evidence="2">
    <location>
        <begin position="52"/>
        <end position="85"/>
    </location>
</feature>
<dbReference type="EMBL" id="AFZE01000045">
    <property type="protein sequence ID" value="EHL13133.1"/>
    <property type="molecule type" value="Genomic_DNA"/>
</dbReference>
<dbReference type="BioCyc" id="EBAC796937-HMP:GMGH-434-MONOMER"/>
<protein>
    <recommendedName>
        <fullName evidence="2">T4 recombination endonuclease VII dimerisation domain-containing protein</fullName>
    </recommendedName>
</protein>
<dbReference type="Proteomes" id="UP000006437">
    <property type="component" value="Unassembled WGS sequence"/>
</dbReference>